<accession>D6Y630</accession>
<evidence type="ECO:0000256" key="5">
    <source>
        <dbReference type="ARBA" id="ARBA00023002"/>
    </source>
</evidence>
<dbReference type="GO" id="GO:0004497">
    <property type="term" value="F:monooxygenase activity"/>
    <property type="evidence" value="ECO:0007669"/>
    <property type="project" value="UniProtKB-KW"/>
</dbReference>
<proteinExistence type="inferred from homology"/>
<sequence>MPGLPRLPFERSDPLEVSPAYAELRATAPIAKVLTAAGDEAWLVTGYEEIRQIFADPRFGRSHPVPEDAPRLSNSALIGGPVGDYATEEEMHTKLRRLLAPAFSARRMAALSVRIQGLVDDLLGRMAEQGPPCDLHACLSVPLPVQVICELLGVPYEDRDRFRGIAVEMTDLSDPERSAAAMREMNEYTYEIVKAKRENPAEDVYSELAAADLPEEEIAMIAGGLLFAGHETTVNQIDYGVLLLLRNPGELDALRRDPSLAPGAVEEIMRMAVPSQHGLLRYAHADVEVGGVRIKRGDLVVLATFAANRDPRVYPDPERFDIRRETTHPHVGFGYGAHYCLGASLARVELQAVFGTLFRRFPELRLAVPYESLSRRAGALTEGFSELPVTW</sequence>
<name>D6Y630_THEBD</name>
<dbReference type="InterPro" id="IPR036396">
    <property type="entry name" value="Cyt_P450_sf"/>
</dbReference>
<dbReference type="HOGENOM" id="CLU_033716_1_1_11"/>
<keyword evidence="4 8" id="KW-0479">Metal-binding</keyword>
<reference evidence="9 10" key="1">
    <citation type="submission" date="2010-01" db="EMBL/GenBank/DDBJ databases">
        <title>The complete genome of Thermobispora bispora DSM 43833.</title>
        <authorList>
            <consortium name="US DOE Joint Genome Institute (JGI-PGF)"/>
            <person name="Lucas S."/>
            <person name="Copeland A."/>
            <person name="Lapidus A."/>
            <person name="Glavina del Rio T."/>
            <person name="Dalin E."/>
            <person name="Tice H."/>
            <person name="Bruce D."/>
            <person name="Goodwin L."/>
            <person name="Pitluck S."/>
            <person name="Kyrpides N."/>
            <person name="Mavromatis K."/>
            <person name="Ivanova N."/>
            <person name="Mikhailova N."/>
            <person name="Chertkov O."/>
            <person name="Brettin T."/>
            <person name="Detter J.C."/>
            <person name="Han C."/>
            <person name="Larimer F."/>
            <person name="Land M."/>
            <person name="Hauser L."/>
            <person name="Markowitz V."/>
            <person name="Cheng J.-F."/>
            <person name="Hugenholtz P."/>
            <person name="Woyke T."/>
            <person name="Wu D."/>
            <person name="Jando M."/>
            <person name="Schneider S."/>
            <person name="Klenk H.-P."/>
            <person name="Eisen J.A."/>
        </authorList>
    </citation>
    <scope>NUCLEOTIDE SEQUENCE [LARGE SCALE GENOMIC DNA]</scope>
    <source>
        <strain evidence="10">ATCC 19993 / DSM 43833 / CBS 139.67 / JCM 10125 / KCTC 9307 / NBRC 14880 / R51</strain>
    </source>
</reference>
<dbReference type="SUPFAM" id="SSF48264">
    <property type="entry name" value="Cytochrome P450"/>
    <property type="match status" value="1"/>
</dbReference>
<dbReference type="KEGG" id="tbi:Tbis_2746"/>
<protein>
    <submittedName>
        <fullName evidence="9">Cytochrome P450</fullName>
    </submittedName>
</protein>
<dbReference type="CDD" id="cd11031">
    <property type="entry name" value="Cyp158A-like"/>
    <property type="match status" value="1"/>
</dbReference>
<dbReference type="GO" id="GO:0005506">
    <property type="term" value="F:iron ion binding"/>
    <property type="evidence" value="ECO:0007669"/>
    <property type="project" value="InterPro"/>
</dbReference>
<keyword evidence="6 8" id="KW-0408">Iron</keyword>
<dbReference type="PRINTS" id="PR00359">
    <property type="entry name" value="BP450"/>
</dbReference>
<organism evidence="9 10">
    <name type="scientific">Thermobispora bispora (strain ATCC 19993 / DSM 43833 / CBS 139.67 / JCM 10125 / KCTC 9307 / NBRC 14880 / R51)</name>
    <dbReference type="NCBI Taxonomy" id="469371"/>
    <lineage>
        <taxon>Bacteria</taxon>
        <taxon>Bacillati</taxon>
        <taxon>Actinomycetota</taxon>
        <taxon>Actinomycetes</taxon>
        <taxon>Streptosporangiales</taxon>
        <taxon>Streptosporangiaceae</taxon>
        <taxon>Thermobispora</taxon>
    </lineage>
</organism>
<dbReference type="PRINTS" id="PR00385">
    <property type="entry name" value="P450"/>
</dbReference>
<evidence type="ECO:0000256" key="8">
    <source>
        <dbReference type="RuleBase" id="RU000461"/>
    </source>
</evidence>
<dbReference type="STRING" id="469371.Tbis_2746"/>
<keyword evidence="3 8" id="KW-0349">Heme</keyword>
<evidence type="ECO:0000313" key="10">
    <source>
        <dbReference type="Proteomes" id="UP000006640"/>
    </source>
</evidence>
<gene>
    <name evidence="9" type="ordered locus">Tbis_2746</name>
</gene>
<dbReference type="PROSITE" id="PS00086">
    <property type="entry name" value="CYTOCHROME_P450"/>
    <property type="match status" value="1"/>
</dbReference>
<comment type="similarity">
    <text evidence="2 8">Belongs to the cytochrome P450 family.</text>
</comment>
<dbReference type="InterPro" id="IPR017972">
    <property type="entry name" value="Cyt_P450_CS"/>
</dbReference>
<evidence type="ECO:0000256" key="2">
    <source>
        <dbReference type="ARBA" id="ARBA00010617"/>
    </source>
</evidence>
<dbReference type="InterPro" id="IPR002397">
    <property type="entry name" value="Cyt_P450_B"/>
</dbReference>
<dbReference type="GO" id="GO:0020037">
    <property type="term" value="F:heme binding"/>
    <property type="evidence" value="ECO:0007669"/>
    <property type="project" value="InterPro"/>
</dbReference>
<dbReference type="Proteomes" id="UP000006640">
    <property type="component" value="Chromosome"/>
</dbReference>
<dbReference type="EMBL" id="CP001874">
    <property type="protein sequence ID" value="ADG89446.1"/>
    <property type="molecule type" value="Genomic_DNA"/>
</dbReference>
<evidence type="ECO:0000256" key="3">
    <source>
        <dbReference type="ARBA" id="ARBA00022617"/>
    </source>
</evidence>
<dbReference type="GO" id="GO:0016705">
    <property type="term" value="F:oxidoreductase activity, acting on paired donors, with incorporation or reduction of molecular oxygen"/>
    <property type="evidence" value="ECO:0007669"/>
    <property type="project" value="InterPro"/>
</dbReference>
<dbReference type="PANTHER" id="PTHR46696">
    <property type="entry name" value="P450, PUTATIVE (EUROFUNG)-RELATED"/>
    <property type="match status" value="1"/>
</dbReference>
<evidence type="ECO:0000256" key="6">
    <source>
        <dbReference type="ARBA" id="ARBA00023004"/>
    </source>
</evidence>
<evidence type="ECO:0000256" key="1">
    <source>
        <dbReference type="ARBA" id="ARBA00001971"/>
    </source>
</evidence>
<evidence type="ECO:0000313" key="9">
    <source>
        <dbReference type="EMBL" id="ADG89446.1"/>
    </source>
</evidence>
<evidence type="ECO:0000256" key="4">
    <source>
        <dbReference type="ARBA" id="ARBA00022723"/>
    </source>
</evidence>
<keyword evidence="10" id="KW-1185">Reference proteome</keyword>
<dbReference type="OrthoDB" id="4133219at2"/>
<dbReference type="AlphaFoldDB" id="D6Y630"/>
<keyword evidence="5 8" id="KW-0560">Oxidoreductase</keyword>
<dbReference type="PANTHER" id="PTHR46696:SF5">
    <property type="entry name" value="CYTOCHROME P450 BJ-1"/>
    <property type="match status" value="1"/>
</dbReference>
<evidence type="ECO:0000256" key="7">
    <source>
        <dbReference type="ARBA" id="ARBA00023033"/>
    </source>
</evidence>
<dbReference type="InterPro" id="IPR001128">
    <property type="entry name" value="Cyt_P450"/>
</dbReference>
<keyword evidence="7 8" id="KW-0503">Monooxygenase</keyword>
<dbReference type="Gene3D" id="1.10.630.10">
    <property type="entry name" value="Cytochrome P450"/>
    <property type="match status" value="1"/>
</dbReference>
<dbReference type="Pfam" id="PF00067">
    <property type="entry name" value="p450"/>
    <property type="match status" value="1"/>
</dbReference>
<dbReference type="RefSeq" id="WP_013132979.1">
    <property type="nucleotide sequence ID" value="NC_014165.1"/>
</dbReference>
<dbReference type="eggNOG" id="COG2124">
    <property type="taxonomic scope" value="Bacteria"/>
</dbReference>
<dbReference type="FunFam" id="1.10.630.10:FF:000018">
    <property type="entry name" value="Cytochrome P450 monooxygenase"/>
    <property type="match status" value="1"/>
</dbReference>
<comment type="cofactor">
    <cofactor evidence="1">
        <name>heme</name>
        <dbReference type="ChEBI" id="CHEBI:30413"/>
    </cofactor>
</comment>